<dbReference type="GO" id="GO:0016491">
    <property type="term" value="F:oxidoreductase activity"/>
    <property type="evidence" value="ECO:0007669"/>
    <property type="project" value="UniProtKB-KW"/>
</dbReference>
<keyword evidence="8" id="KW-1185">Reference proteome</keyword>
<evidence type="ECO:0000259" key="6">
    <source>
        <dbReference type="PROSITE" id="PS51387"/>
    </source>
</evidence>
<dbReference type="AlphaFoldDB" id="A0A9P9DWE5"/>
<feature type="chain" id="PRO_5040283141" description="FAD-binding PCMH-type domain-containing protein" evidence="5">
    <location>
        <begin position="18"/>
        <end position="580"/>
    </location>
</feature>
<protein>
    <recommendedName>
        <fullName evidence="6">FAD-binding PCMH-type domain-containing protein</fullName>
    </recommendedName>
</protein>
<evidence type="ECO:0000256" key="4">
    <source>
        <dbReference type="ARBA" id="ARBA00023002"/>
    </source>
</evidence>
<evidence type="ECO:0000256" key="3">
    <source>
        <dbReference type="ARBA" id="ARBA00022827"/>
    </source>
</evidence>
<dbReference type="PANTHER" id="PTHR42973">
    <property type="entry name" value="BINDING OXIDOREDUCTASE, PUTATIVE (AFU_ORTHOLOGUE AFUA_1G17690)-RELATED"/>
    <property type="match status" value="1"/>
</dbReference>
<dbReference type="OrthoDB" id="9983560at2759"/>
<feature type="domain" description="FAD-binding PCMH-type" evidence="6">
    <location>
        <begin position="61"/>
        <end position="260"/>
    </location>
</feature>
<dbReference type="EMBL" id="JAGMUU010000022">
    <property type="protein sequence ID" value="KAH7127740.1"/>
    <property type="molecule type" value="Genomic_DNA"/>
</dbReference>
<dbReference type="Pfam" id="PF01565">
    <property type="entry name" value="FAD_binding_4"/>
    <property type="match status" value="1"/>
</dbReference>
<dbReference type="Pfam" id="PF08031">
    <property type="entry name" value="BBE"/>
    <property type="match status" value="1"/>
</dbReference>
<evidence type="ECO:0000256" key="1">
    <source>
        <dbReference type="ARBA" id="ARBA00005466"/>
    </source>
</evidence>
<organism evidence="7 8">
    <name type="scientific">Dactylonectria estremocensis</name>
    <dbReference type="NCBI Taxonomy" id="1079267"/>
    <lineage>
        <taxon>Eukaryota</taxon>
        <taxon>Fungi</taxon>
        <taxon>Dikarya</taxon>
        <taxon>Ascomycota</taxon>
        <taxon>Pezizomycotina</taxon>
        <taxon>Sordariomycetes</taxon>
        <taxon>Hypocreomycetidae</taxon>
        <taxon>Hypocreales</taxon>
        <taxon>Nectriaceae</taxon>
        <taxon>Dactylonectria</taxon>
    </lineage>
</organism>
<evidence type="ECO:0000256" key="5">
    <source>
        <dbReference type="SAM" id="SignalP"/>
    </source>
</evidence>
<dbReference type="Gene3D" id="3.30.465.10">
    <property type="match status" value="2"/>
</dbReference>
<name>A0A9P9DWE5_9HYPO</name>
<comment type="similarity">
    <text evidence="1">Belongs to the oxygen-dependent FAD-linked oxidoreductase family.</text>
</comment>
<dbReference type="PANTHER" id="PTHR42973:SF7">
    <property type="entry name" value="FAD-BINDING PCMH-TYPE DOMAIN-CONTAINING PROTEIN"/>
    <property type="match status" value="1"/>
</dbReference>
<keyword evidence="3" id="KW-0274">FAD</keyword>
<dbReference type="GO" id="GO:0071949">
    <property type="term" value="F:FAD binding"/>
    <property type="evidence" value="ECO:0007669"/>
    <property type="project" value="InterPro"/>
</dbReference>
<sequence>MRANILFHLIAYLPALAFVHTSSTIAPIGCRKLSTDRDWPTPEVWEASIPGVMLQNGSDIHGNLPNYRVRAQSASDVQAAVRFASKHNIRLSVITTGHDQPGRSDAGSGLLIDLSLMNRVNVLESFSPTKKGATSPDYTIEAPNVIVPRDGVQAAVTFHPGVTGLALNYAVAPSGLFTTSGAAAGVAVAGGWGQNGGYGPMTAQYGLGVDQWLEAKIVTPDGKLRVANRVSNQDLFWAIRGGGGGTFGVVVEATWKAHVAVPMTGYNWYINSTITGQNALDPETGRTPVSGAMQYLLGELPSLQERGVSAFIYVDISHVRCFAVHPGNASGISEANAVWGPILTKMHSFPNIEPFQTKPYNFDNYKDFFVTTYGPLAPETSPKAQPRNHGVYPYDSRLLAPENLRDPDIMNALGGAEGTYGVLVTAPGQSQGSGEDTSANPGWRRAVVHLVAGPDATGLRKLAPDMGAYINEASLSEENWTQSFWGANYPRLSAIKAKYDPGMLFWQTPGINAHYMQSIGGRACLVLPPPLTSSAIPPTSDRVAPADPVADAQFLFGSLELIGVKFPAPDTQIGLQSESA</sequence>
<dbReference type="InterPro" id="IPR016166">
    <property type="entry name" value="FAD-bd_PCMH"/>
</dbReference>
<proteinExistence type="inferred from homology"/>
<keyword evidence="4" id="KW-0560">Oxidoreductase</keyword>
<accession>A0A9P9DWE5</accession>
<gene>
    <name evidence="7" type="ORF">B0J13DRAFT_645739</name>
</gene>
<evidence type="ECO:0000313" key="7">
    <source>
        <dbReference type="EMBL" id="KAH7127740.1"/>
    </source>
</evidence>
<comment type="caution">
    <text evidence="7">The sequence shown here is derived from an EMBL/GenBank/DDBJ whole genome shotgun (WGS) entry which is preliminary data.</text>
</comment>
<dbReference type="InterPro" id="IPR012951">
    <property type="entry name" value="BBE"/>
</dbReference>
<dbReference type="InterPro" id="IPR006094">
    <property type="entry name" value="Oxid_FAD_bind_N"/>
</dbReference>
<reference evidence="7" key="1">
    <citation type="journal article" date="2021" name="Nat. Commun.">
        <title>Genetic determinants of endophytism in the Arabidopsis root mycobiome.</title>
        <authorList>
            <person name="Mesny F."/>
            <person name="Miyauchi S."/>
            <person name="Thiergart T."/>
            <person name="Pickel B."/>
            <person name="Atanasova L."/>
            <person name="Karlsson M."/>
            <person name="Huettel B."/>
            <person name="Barry K.W."/>
            <person name="Haridas S."/>
            <person name="Chen C."/>
            <person name="Bauer D."/>
            <person name="Andreopoulos W."/>
            <person name="Pangilinan J."/>
            <person name="LaButti K."/>
            <person name="Riley R."/>
            <person name="Lipzen A."/>
            <person name="Clum A."/>
            <person name="Drula E."/>
            <person name="Henrissat B."/>
            <person name="Kohler A."/>
            <person name="Grigoriev I.V."/>
            <person name="Martin F.M."/>
            <person name="Hacquard S."/>
        </authorList>
    </citation>
    <scope>NUCLEOTIDE SEQUENCE</scope>
    <source>
        <strain evidence="7">MPI-CAGE-AT-0021</strain>
    </source>
</reference>
<feature type="signal peptide" evidence="5">
    <location>
        <begin position="1"/>
        <end position="17"/>
    </location>
</feature>
<evidence type="ECO:0000256" key="2">
    <source>
        <dbReference type="ARBA" id="ARBA00022630"/>
    </source>
</evidence>
<dbReference type="InterPro" id="IPR036318">
    <property type="entry name" value="FAD-bd_PCMH-like_sf"/>
</dbReference>
<keyword evidence="5" id="KW-0732">Signal</keyword>
<keyword evidence="2" id="KW-0285">Flavoprotein</keyword>
<dbReference type="InterPro" id="IPR050416">
    <property type="entry name" value="FAD-linked_Oxidoreductase"/>
</dbReference>
<dbReference type="SUPFAM" id="SSF56176">
    <property type="entry name" value="FAD-binding/transporter-associated domain-like"/>
    <property type="match status" value="1"/>
</dbReference>
<dbReference type="PROSITE" id="PS51387">
    <property type="entry name" value="FAD_PCMH"/>
    <property type="match status" value="1"/>
</dbReference>
<dbReference type="InterPro" id="IPR016169">
    <property type="entry name" value="FAD-bd_PCMH_sub2"/>
</dbReference>
<evidence type="ECO:0000313" key="8">
    <source>
        <dbReference type="Proteomes" id="UP000717696"/>
    </source>
</evidence>
<dbReference type="Proteomes" id="UP000717696">
    <property type="component" value="Unassembled WGS sequence"/>
</dbReference>